<feature type="domain" description="ABC3 transporter permease C-terminal" evidence="7">
    <location>
        <begin position="294"/>
        <end position="408"/>
    </location>
</feature>
<dbReference type="EMBL" id="RMBX01000008">
    <property type="protein sequence ID" value="RPD40206.1"/>
    <property type="molecule type" value="Genomic_DNA"/>
</dbReference>
<comment type="subcellular location">
    <subcellularLocation>
        <location evidence="1">Cell membrane</location>
        <topology evidence="1">Multi-pass membrane protein</topology>
    </subcellularLocation>
</comment>
<dbReference type="GO" id="GO:0005886">
    <property type="term" value="C:plasma membrane"/>
    <property type="evidence" value="ECO:0007669"/>
    <property type="project" value="UniProtKB-SubCell"/>
</dbReference>
<dbReference type="RefSeq" id="WP_120517574.1">
    <property type="nucleotide sequence ID" value="NZ_QXZY01000009.1"/>
</dbReference>
<evidence type="ECO:0000259" key="7">
    <source>
        <dbReference type="Pfam" id="PF02687"/>
    </source>
</evidence>
<evidence type="ECO:0000256" key="4">
    <source>
        <dbReference type="ARBA" id="ARBA00022989"/>
    </source>
</evidence>
<dbReference type="InterPro" id="IPR050250">
    <property type="entry name" value="Macrolide_Exporter_MacB"/>
</dbReference>
<proteinExistence type="predicted"/>
<accession>A0A3N4MDZ7</accession>
<evidence type="ECO:0000256" key="2">
    <source>
        <dbReference type="ARBA" id="ARBA00022475"/>
    </source>
</evidence>
<feature type="domain" description="ABC3 transporter permease C-terminal" evidence="7">
    <location>
        <begin position="684"/>
        <end position="792"/>
    </location>
</feature>
<dbReference type="PROSITE" id="PS51257">
    <property type="entry name" value="PROKAR_LIPOPROTEIN"/>
    <property type="match status" value="1"/>
</dbReference>
<protein>
    <submittedName>
        <fullName evidence="9">FtsX-like permease family protein</fullName>
    </submittedName>
</protein>
<dbReference type="Pfam" id="PF02687">
    <property type="entry name" value="FtsX"/>
    <property type="match status" value="2"/>
</dbReference>
<gene>
    <name evidence="9" type="ORF">EG028_16275</name>
</gene>
<keyword evidence="10" id="KW-1185">Reference proteome</keyword>
<keyword evidence="4 6" id="KW-1133">Transmembrane helix</keyword>
<evidence type="ECO:0000259" key="8">
    <source>
        <dbReference type="Pfam" id="PF12704"/>
    </source>
</evidence>
<feature type="transmembrane region" description="Helical" evidence="6">
    <location>
        <begin position="21"/>
        <end position="41"/>
    </location>
</feature>
<sequence>MIRNYIKVALRHLMRNKGITAINIAGLAIGMACCILIVLFVKDELSYNSFHTNAPSVYRLNCMIKENNGWEGQMSISQFGAAPTLKRELSRVKEALRFYQANEVIVSVNNEKFRQENTVFADEGFFRLFDFPLLSGNAASVLKEPYTAVLSERTAKKFFGNESPIGKMIRVQDDYDCMVTGVAKDVPANSDLQFDMVFSFSTYMQNNAKIGRDPETIWFGFTSNQTFVQLAPGVTPAAMDKELKAFADKHVGPLAKNLGTQFQYRLQPLADIHLYPDGDTGTHENLSRLYIYGCIGFFIILIACINFMNLVTARASERAMEVGLRKVMGAERKALIMQFLVESVMVCIMSFVLAILLAAILMPGFNYVTDKTMALFGTGQIPMFTTLLLIAVAVGLFAGSYPALYLSSFLPVRILKGGLKSSGHRSLFRKTLVVSQFTIAIALIIATVVIYSQLRYMQQKDLGYNKNGLLTLYLNNSKQAPYREPFKNELSRLPFVKQTAYTNMPLGGQSVSNNPVGREGTREDESVSSIIVNADFNYFTNIGAKFVAGRDFSEKYPSDSLDAFVINKTAVAKLQLKEPVIGSRIEWRGGSKPRKGQVIGVVEDFNMQNLRLPIEPMVSMIRNGAAGMLTIRLEPGERQAQLARIEQIWKKLMPTFPFNYRFVEDELGNEYRAEQRSGSLFGAYAGLAIIIACLGLFGLAMLVARQRTKEIGIRKVLGASVGSITALLSKDFLQLVAISILISSPLAWFGMNKWLAEFPFRVDFPWWSFAAAGLLALLIAFLTISFQSVKAALLNPVRSLRSE</sequence>
<feature type="domain" description="MacB-like periplasmic core" evidence="8">
    <location>
        <begin position="438"/>
        <end position="643"/>
    </location>
</feature>
<feature type="transmembrane region" description="Helical" evidence="6">
    <location>
        <begin position="716"/>
        <end position="744"/>
    </location>
</feature>
<evidence type="ECO:0000256" key="1">
    <source>
        <dbReference type="ARBA" id="ARBA00004651"/>
    </source>
</evidence>
<name>A0A3N4MDZ7_9BACT</name>
<evidence type="ECO:0000256" key="5">
    <source>
        <dbReference type="ARBA" id="ARBA00023136"/>
    </source>
</evidence>
<keyword evidence="5 6" id="KW-0472">Membrane</keyword>
<keyword evidence="3 6" id="KW-0812">Transmembrane</keyword>
<feature type="transmembrane region" description="Helical" evidence="6">
    <location>
        <begin position="381"/>
        <end position="406"/>
    </location>
</feature>
<evidence type="ECO:0000313" key="9">
    <source>
        <dbReference type="EMBL" id="RPD40206.1"/>
    </source>
</evidence>
<feature type="transmembrane region" description="Helical" evidence="6">
    <location>
        <begin position="334"/>
        <end position="361"/>
    </location>
</feature>
<dbReference type="GO" id="GO:0022857">
    <property type="term" value="F:transmembrane transporter activity"/>
    <property type="evidence" value="ECO:0007669"/>
    <property type="project" value="TreeGrafter"/>
</dbReference>
<feature type="transmembrane region" description="Helical" evidence="6">
    <location>
        <begin position="764"/>
        <end position="784"/>
    </location>
</feature>
<feature type="transmembrane region" description="Helical" evidence="6">
    <location>
        <begin position="289"/>
        <end position="313"/>
    </location>
</feature>
<feature type="domain" description="MacB-like periplasmic core" evidence="8">
    <location>
        <begin position="20"/>
        <end position="245"/>
    </location>
</feature>
<keyword evidence="2" id="KW-1003">Cell membrane</keyword>
<dbReference type="Proteomes" id="UP000279089">
    <property type="component" value="Unassembled WGS sequence"/>
</dbReference>
<dbReference type="PANTHER" id="PTHR30572">
    <property type="entry name" value="MEMBRANE COMPONENT OF TRANSPORTER-RELATED"/>
    <property type="match status" value="1"/>
</dbReference>
<reference evidence="10" key="1">
    <citation type="submission" date="2018-11" db="EMBL/GenBank/DDBJ databases">
        <title>Chitinophaga lutea sp.nov., isolate from arsenic contaminated soil.</title>
        <authorList>
            <person name="Zong Y."/>
        </authorList>
    </citation>
    <scope>NUCLEOTIDE SEQUENCE [LARGE SCALE GENOMIC DNA]</scope>
    <source>
        <strain evidence="10">YLT18</strain>
    </source>
</reference>
<evidence type="ECO:0000313" key="10">
    <source>
        <dbReference type="Proteomes" id="UP000279089"/>
    </source>
</evidence>
<dbReference type="AlphaFoldDB" id="A0A3N4MDZ7"/>
<feature type="transmembrane region" description="Helical" evidence="6">
    <location>
        <begin position="681"/>
        <end position="704"/>
    </location>
</feature>
<feature type="transmembrane region" description="Helical" evidence="6">
    <location>
        <begin position="427"/>
        <end position="451"/>
    </location>
</feature>
<dbReference type="OrthoDB" id="8740261at2"/>
<evidence type="ECO:0000256" key="3">
    <source>
        <dbReference type="ARBA" id="ARBA00022692"/>
    </source>
</evidence>
<evidence type="ECO:0000256" key="6">
    <source>
        <dbReference type="SAM" id="Phobius"/>
    </source>
</evidence>
<dbReference type="Pfam" id="PF12704">
    <property type="entry name" value="MacB_PCD"/>
    <property type="match status" value="2"/>
</dbReference>
<organism evidence="9 10">
    <name type="scientific">Chitinophaga barathri</name>
    <dbReference type="NCBI Taxonomy" id="1647451"/>
    <lineage>
        <taxon>Bacteria</taxon>
        <taxon>Pseudomonadati</taxon>
        <taxon>Bacteroidota</taxon>
        <taxon>Chitinophagia</taxon>
        <taxon>Chitinophagales</taxon>
        <taxon>Chitinophagaceae</taxon>
        <taxon>Chitinophaga</taxon>
    </lineage>
</organism>
<dbReference type="PANTHER" id="PTHR30572:SF18">
    <property type="entry name" value="ABC-TYPE MACROLIDE FAMILY EXPORT SYSTEM PERMEASE COMPONENT 2"/>
    <property type="match status" value="1"/>
</dbReference>
<dbReference type="InterPro" id="IPR025857">
    <property type="entry name" value="MacB_PCD"/>
</dbReference>
<dbReference type="InterPro" id="IPR003838">
    <property type="entry name" value="ABC3_permease_C"/>
</dbReference>
<comment type="caution">
    <text evidence="9">The sequence shown here is derived from an EMBL/GenBank/DDBJ whole genome shotgun (WGS) entry which is preliminary data.</text>
</comment>